<gene>
    <name evidence="1" type="ORF">CRT60_25525</name>
</gene>
<dbReference type="Proteomes" id="UP000225379">
    <property type="component" value="Unassembled WGS sequence"/>
</dbReference>
<reference evidence="2" key="1">
    <citation type="submission" date="2017-10" db="EMBL/GenBank/DDBJ databases">
        <authorList>
            <person name="Kravchenko I.K."/>
            <person name="Grouzdev D.S."/>
        </authorList>
    </citation>
    <scope>NUCLEOTIDE SEQUENCE [LARGE SCALE GENOMIC DNA]</scope>
    <source>
        <strain evidence="2">B2</strain>
    </source>
</reference>
<protein>
    <submittedName>
        <fullName evidence="1">Uncharacterized protein</fullName>
    </submittedName>
</protein>
<evidence type="ECO:0000313" key="2">
    <source>
        <dbReference type="Proteomes" id="UP000225379"/>
    </source>
</evidence>
<proteinExistence type="predicted"/>
<name>A0A2B8AWE0_9PROT</name>
<comment type="caution">
    <text evidence="1">The sequence shown here is derived from an EMBL/GenBank/DDBJ whole genome shotgun (WGS) entry which is preliminary data.</text>
</comment>
<dbReference type="EMBL" id="PDKW01000043">
    <property type="protein sequence ID" value="PGH53264.1"/>
    <property type="molecule type" value="Genomic_DNA"/>
</dbReference>
<organism evidence="1 2">
    <name type="scientific">Azospirillum palustre</name>
    <dbReference type="NCBI Taxonomy" id="2044885"/>
    <lineage>
        <taxon>Bacteria</taxon>
        <taxon>Pseudomonadati</taxon>
        <taxon>Pseudomonadota</taxon>
        <taxon>Alphaproteobacteria</taxon>
        <taxon>Rhodospirillales</taxon>
        <taxon>Azospirillaceae</taxon>
        <taxon>Azospirillum</taxon>
    </lineage>
</organism>
<dbReference type="AlphaFoldDB" id="A0A2B8AWE0"/>
<evidence type="ECO:0000313" key="1">
    <source>
        <dbReference type="EMBL" id="PGH53264.1"/>
    </source>
</evidence>
<accession>A0A2B8AWE0</accession>
<keyword evidence="2" id="KW-1185">Reference proteome</keyword>
<sequence length="69" mass="7321">MELTNSIKAVETAEPADWHSMPANGSIVECACTLKRRVRPAALMPALDRVSGEPATAAAWRLVMGTVAV</sequence>